<reference evidence="2 3" key="1">
    <citation type="submission" date="2019-01" db="EMBL/GenBank/DDBJ databases">
        <title>Genome Assembly of Collichthys lucidus.</title>
        <authorList>
            <person name="Cai M."/>
            <person name="Xiao S."/>
        </authorList>
    </citation>
    <scope>NUCLEOTIDE SEQUENCE [LARGE SCALE GENOMIC DNA]</scope>
    <source>
        <strain evidence="2">JT15FE1705JMU</strain>
        <tissue evidence="2">Muscle</tissue>
    </source>
</reference>
<organism evidence="2 3">
    <name type="scientific">Collichthys lucidus</name>
    <name type="common">Big head croaker</name>
    <name type="synonym">Sciaena lucida</name>
    <dbReference type="NCBI Taxonomy" id="240159"/>
    <lineage>
        <taxon>Eukaryota</taxon>
        <taxon>Metazoa</taxon>
        <taxon>Chordata</taxon>
        <taxon>Craniata</taxon>
        <taxon>Vertebrata</taxon>
        <taxon>Euteleostomi</taxon>
        <taxon>Actinopterygii</taxon>
        <taxon>Neopterygii</taxon>
        <taxon>Teleostei</taxon>
        <taxon>Neoteleostei</taxon>
        <taxon>Acanthomorphata</taxon>
        <taxon>Eupercaria</taxon>
        <taxon>Sciaenidae</taxon>
        <taxon>Collichthys</taxon>
    </lineage>
</organism>
<sequence>MDSDTTVASTSKAASPSILKEETEHEEVFASPVKRNSRRTKTEPSETQTVLLEEEERKKQQVPSPGRTTRQSNRITLNVYPQVKLVPVSIPQSARKTRGKTITENIKESETLLEPELNSNTGHTNSLRTRSKLWDHPEEDLPLLDSPLEVDSETPVADALIKRLQDEEEKQEGGVVVTKMVRTSKKRAKSSVEEVHALLVPVPEEDDSSPGEHSFIYSPSRRRTRANRAESPGPSDESAAPVTRSRRRVVKETSVTPHDEITSEEDHVDVEKAAGASKTRRTGKRTAKSKTVSEPAPVAEVDLISPLPSPADPVPRALKRIKEGEAPAPSVNLRRRRIMDTVFTKPVTRRKKL</sequence>
<proteinExistence type="predicted"/>
<feature type="compositionally biased region" description="Basic and acidic residues" evidence="1">
    <location>
        <begin position="257"/>
        <end position="272"/>
    </location>
</feature>
<dbReference type="Proteomes" id="UP000298787">
    <property type="component" value="Chromosome 4"/>
</dbReference>
<feature type="region of interest" description="Disordered" evidence="1">
    <location>
        <begin position="1"/>
        <end position="74"/>
    </location>
</feature>
<name>A0A4U5U6N1_COLLU</name>
<feature type="compositionally biased region" description="Polar residues" evidence="1">
    <location>
        <begin position="1"/>
        <end position="14"/>
    </location>
</feature>
<gene>
    <name evidence="2" type="ORF">D9C73_003991</name>
</gene>
<feature type="region of interest" description="Disordered" evidence="1">
    <location>
        <begin position="201"/>
        <end position="315"/>
    </location>
</feature>
<feature type="compositionally biased region" description="Basic residues" evidence="1">
    <location>
        <begin position="278"/>
        <end position="288"/>
    </location>
</feature>
<evidence type="ECO:0000313" key="3">
    <source>
        <dbReference type="Proteomes" id="UP000298787"/>
    </source>
</evidence>
<dbReference type="AlphaFoldDB" id="A0A4U5U6N1"/>
<dbReference type="EMBL" id="CM014081">
    <property type="protein sequence ID" value="TKS69924.1"/>
    <property type="molecule type" value="Genomic_DNA"/>
</dbReference>
<feature type="compositionally biased region" description="Polar residues" evidence="1">
    <location>
        <begin position="61"/>
        <end position="74"/>
    </location>
</feature>
<keyword evidence="3" id="KW-1185">Reference proteome</keyword>
<feature type="compositionally biased region" description="Basic and acidic residues" evidence="1">
    <location>
        <begin position="19"/>
        <end position="28"/>
    </location>
</feature>
<accession>A0A4U5U6N1</accession>
<protein>
    <submittedName>
        <fullName evidence="2">Uncharacterized protein</fullName>
    </submittedName>
</protein>
<evidence type="ECO:0000256" key="1">
    <source>
        <dbReference type="SAM" id="MobiDB-lite"/>
    </source>
</evidence>
<evidence type="ECO:0000313" key="2">
    <source>
        <dbReference type="EMBL" id="TKS69924.1"/>
    </source>
</evidence>
<dbReference type="STRING" id="240159.A0A4U5U6N1"/>